<evidence type="ECO:0000313" key="3">
    <source>
        <dbReference type="Proteomes" id="UP001501183"/>
    </source>
</evidence>
<evidence type="ECO:0000259" key="1">
    <source>
        <dbReference type="Pfam" id="PF01695"/>
    </source>
</evidence>
<protein>
    <recommendedName>
        <fullName evidence="1">IstB-like ATP-binding domain-containing protein</fullName>
    </recommendedName>
</protein>
<reference evidence="3" key="1">
    <citation type="journal article" date="2019" name="Int. J. Syst. Evol. Microbiol.">
        <title>The Global Catalogue of Microorganisms (GCM) 10K type strain sequencing project: providing services to taxonomists for standard genome sequencing and annotation.</title>
        <authorList>
            <consortium name="The Broad Institute Genomics Platform"/>
            <consortium name="The Broad Institute Genome Sequencing Center for Infectious Disease"/>
            <person name="Wu L."/>
            <person name="Ma J."/>
        </authorList>
    </citation>
    <scope>NUCLEOTIDE SEQUENCE [LARGE SCALE GENOMIC DNA]</scope>
    <source>
        <strain evidence="3">JCM 32206</strain>
    </source>
</reference>
<gene>
    <name evidence="2" type="ORF">GCM10023094_00610</name>
</gene>
<evidence type="ECO:0000313" key="2">
    <source>
        <dbReference type="EMBL" id="GAA4470899.1"/>
    </source>
</evidence>
<dbReference type="Proteomes" id="UP001501183">
    <property type="component" value="Unassembled WGS sequence"/>
</dbReference>
<dbReference type="InterPro" id="IPR002611">
    <property type="entry name" value="IstB_ATP-bd"/>
</dbReference>
<organism evidence="2 3">
    <name type="scientific">Rhodococcus olei</name>
    <dbReference type="NCBI Taxonomy" id="2161675"/>
    <lineage>
        <taxon>Bacteria</taxon>
        <taxon>Bacillati</taxon>
        <taxon>Actinomycetota</taxon>
        <taxon>Actinomycetes</taxon>
        <taxon>Mycobacteriales</taxon>
        <taxon>Nocardiaceae</taxon>
        <taxon>Rhodococcus</taxon>
    </lineage>
</organism>
<proteinExistence type="predicted"/>
<dbReference type="RefSeq" id="WP_345340892.1">
    <property type="nucleotide sequence ID" value="NZ_BAABFB010000006.1"/>
</dbReference>
<feature type="domain" description="IstB-like ATP-binding" evidence="1">
    <location>
        <begin position="14"/>
        <end position="128"/>
    </location>
</feature>
<dbReference type="Gene3D" id="3.40.50.300">
    <property type="entry name" value="P-loop containing nucleotide triphosphate hydrolases"/>
    <property type="match status" value="1"/>
</dbReference>
<sequence length="208" mass="21885">MGGDDPIKQVEHYAHALKAPRIRQSAARLADQARDAGWSHEEYLAAVLSREVSARESSGAQTRIRSAGFPARKSLEEFNFDHQPALSRETIAHLGTGTFLAQGHNVVLLGPPGTGKTHCETCVGCSPVWAECRGSASIRSDVRSWLTATRLACHLPVATVCSTSLAGSALAGAGDPKDTLATRRKWVCLGVGYVAAPVGAGPAHLPLA</sequence>
<comment type="caution">
    <text evidence="2">The sequence shown here is derived from an EMBL/GenBank/DDBJ whole genome shotgun (WGS) entry which is preliminary data.</text>
</comment>
<accession>A0ABP8NSZ3</accession>
<dbReference type="InterPro" id="IPR027417">
    <property type="entry name" value="P-loop_NTPase"/>
</dbReference>
<dbReference type="Pfam" id="PF01695">
    <property type="entry name" value="IstB_IS21"/>
    <property type="match status" value="1"/>
</dbReference>
<dbReference type="EMBL" id="BAABFB010000006">
    <property type="protein sequence ID" value="GAA4470899.1"/>
    <property type="molecule type" value="Genomic_DNA"/>
</dbReference>
<keyword evidence="3" id="KW-1185">Reference proteome</keyword>
<name>A0ABP8NSZ3_9NOCA</name>
<dbReference type="SUPFAM" id="SSF52540">
    <property type="entry name" value="P-loop containing nucleoside triphosphate hydrolases"/>
    <property type="match status" value="1"/>
</dbReference>